<gene>
    <name evidence="1" type="ORF">CPT03_09900</name>
</gene>
<dbReference type="KEGG" id="pgs:CPT03_09900"/>
<reference evidence="1 2" key="1">
    <citation type="submission" date="2017-10" db="EMBL/GenBank/DDBJ databases">
        <title>Whole genome of Pedobacter ginsengisoli T01R-27 isolated from tomato rhizosphere.</title>
        <authorList>
            <person name="Weon H.-Y."/>
            <person name="Lee S.A."/>
            <person name="Sang M.K."/>
            <person name="Song J."/>
        </authorList>
    </citation>
    <scope>NUCLEOTIDE SEQUENCE [LARGE SCALE GENOMIC DNA]</scope>
    <source>
        <strain evidence="1 2">T01R-27</strain>
    </source>
</reference>
<evidence type="ECO:0008006" key="3">
    <source>
        <dbReference type="Google" id="ProtNLM"/>
    </source>
</evidence>
<dbReference type="OrthoDB" id="1036397at2"/>
<evidence type="ECO:0000313" key="1">
    <source>
        <dbReference type="EMBL" id="ATP56764.1"/>
    </source>
</evidence>
<organism evidence="1 2">
    <name type="scientific">Pedobacter ginsengisoli</name>
    <dbReference type="NCBI Taxonomy" id="363852"/>
    <lineage>
        <taxon>Bacteria</taxon>
        <taxon>Pseudomonadati</taxon>
        <taxon>Bacteroidota</taxon>
        <taxon>Sphingobacteriia</taxon>
        <taxon>Sphingobacteriales</taxon>
        <taxon>Sphingobacteriaceae</taxon>
        <taxon>Pedobacter</taxon>
    </lineage>
</organism>
<evidence type="ECO:0000313" key="2">
    <source>
        <dbReference type="Proteomes" id="UP000223749"/>
    </source>
</evidence>
<dbReference type="Proteomes" id="UP000223749">
    <property type="component" value="Chromosome"/>
</dbReference>
<name>A0A2D1U5F8_9SPHI</name>
<dbReference type="RefSeq" id="WP_099438700.1">
    <property type="nucleotide sequence ID" value="NZ_CP024091.1"/>
</dbReference>
<sequence length="74" mass="8645">MEPDFKHILLFKTNIQTTDDKILIAKVMEKHKIEQWTVDQQDVDCVLRIVSPELKLDEVISLVSKNGYQCEELT</sequence>
<proteinExistence type="predicted"/>
<protein>
    <recommendedName>
        <fullName evidence="3">HMA domain-containing protein</fullName>
    </recommendedName>
</protein>
<dbReference type="AlphaFoldDB" id="A0A2D1U5F8"/>
<dbReference type="EMBL" id="CP024091">
    <property type="protein sequence ID" value="ATP56764.1"/>
    <property type="molecule type" value="Genomic_DNA"/>
</dbReference>
<keyword evidence="2" id="KW-1185">Reference proteome</keyword>
<accession>A0A2D1U5F8</accession>